<accession>A0A2S6GRH6</accession>
<name>A0A2S6GRH6_9PSEU</name>
<evidence type="ECO:0000313" key="1">
    <source>
        <dbReference type="EMBL" id="PPK67842.1"/>
    </source>
</evidence>
<protein>
    <submittedName>
        <fullName evidence="1">Uncharacterized protein</fullName>
    </submittedName>
</protein>
<sequence length="172" mass="19682">MSGQRELHFKKETPSRRKAILSRLAREQVVVRIYQADCTRGEDRARRSCLEHLVEDLLDVGAHRLVMDSREMRDADDRSTIHDVIVAHSHAGVFGYEHLDSTQEPLLWIADAIAWCHGAGGEWMRRVEPMIEEVVDLRNTLGKREARPPTVRTGNRAHFPRLLARADIEVSS</sequence>
<keyword evidence="2" id="KW-1185">Reference proteome</keyword>
<gene>
    <name evidence="1" type="ORF">CLV40_10672</name>
</gene>
<comment type="caution">
    <text evidence="1">The sequence shown here is derived from an EMBL/GenBank/DDBJ whole genome shotgun (WGS) entry which is preliminary data.</text>
</comment>
<organism evidence="1 2">
    <name type="scientific">Actinokineospora auranticolor</name>
    <dbReference type="NCBI Taxonomy" id="155976"/>
    <lineage>
        <taxon>Bacteria</taxon>
        <taxon>Bacillati</taxon>
        <taxon>Actinomycetota</taxon>
        <taxon>Actinomycetes</taxon>
        <taxon>Pseudonocardiales</taxon>
        <taxon>Pseudonocardiaceae</taxon>
        <taxon>Actinokineospora</taxon>
    </lineage>
</organism>
<proteinExistence type="predicted"/>
<reference evidence="1 2" key="1">
    <citation type="submission" date="2018-02" db="EMBL/GenBank/DDBJ databases">
        <title>Genomic Encyclopedia of Archaeal and Bacterial Type Strains, Phase II (KMG-II): from individual species to whole genera.</title>
        <authorList>
            <person name="Goeker M."/>
        </authorList>
    </citation>
    <scope>NUCLEOTIDE SEQUENCE [LARGE SCALE GENOMIC DNA]</scope>
    <source>
        <strain evidence="1 2">YU 961-1</strain>
    </source>
</reference>
<dbReference type="AlphaFoldDB" id="A0A2S6GRH6"/>
<dbReference type="Proteomes" id="UP000239203">
    <property type="component" value="Unassembled WGS sequence"/>
</dbReference>
<dbReference type="EMBL" id="PTIX01000006">
    <property type="protein sequence ID" value="PPK67842.1"/>
    <property type="molecule type" value="Genomic_DNA"/>
</dbReference>
<evidence type="ECO:0000313" key="2">
    <source>
        <dbReference type="Proteomes" id="UP000239203"/>
    </source>
</evidence>